<proteinExistence type="predicted"/>
<name>A0AAD4DWW5_9AGAM</name>
<gene>
    <name evidence="1" type="ORF">F5891DRAFT_984453</name>
</gene>
<evidence type="ECO:0000313" key="2">
    <source>
        <dbReference type="Proteomes" id="UP001195769"/>
    </source>
</evidence>
<dbReference type="Proteomes" id="UP001195769">
    <property type="component" value="Unassembled WGS sequence"/>
</dbReference>
<keyword evidence="2" id="KW-1185">Reference proteome</keyword>
<dbReference type="EMBL" id="JABBWK010000070">
    <property type="protein sequence ID" value="KAG1895127.1"/>
    <property type="molecule type" value="Genomic_DNA"/>
</dbReference>
<accession>A0AAD4DWW5</accession>
<organism evidence="1 2">
    <name type="scientific">Suillus fuscotomentosus</name>
    <dbReference type="NCBI Taxonomy" id="1912939"/>
    <lineage>
        <taxon>Eukaryota</taxon>
        <taxon>Fungi</taxon>
        <taxon>Dikarya</taxon>
        <taxon>Basidiomycota</taxon>
        <taxon>Agaricomycotina</taxon>
        <taxon>Agaricomycetes</taxon>
        <taxon>Agaricomycetidae</taxon>
        <taxon>Boletales</taxon>
        <taxon>Suillineae</taxon>
        <taxon>Suillaceae</taxon>
        <taxon>Suillus</taxon>
    </lineage>
</organism>
<comment type="caution">
    <text evidence="1">The sequence shown here is derived from an EMBL/GenBank/DDBJ whole genome shotgun (WGS) entry which is preliminary data.</text>
</comment>
<evidence type="ECO:0000313" key="1">
    <source>
        <dbReference type="EMBL" id="KAG1895127.1"/>
    </source>
</evidence>
<dbReference type="RefSeq" id="XP_041220703.1">
    <property type="nucleotide sequence ID" value="XM_041377436.1"/>
</dbReference>
<sequence length="401" mass="45411">MAPKLSIEIILTICKDAAQPTFSQREKYDIKNPYSTALSLCLVSRLVRRIILPNFLRTILLRRRHSLKKFANALLMQKAYAEKKSDLFFDYTSAVQRMWISDVFDYFVYAEARLENQDSPFFGHARYLFSNKDEARERNISVLLPVILAAPELAVDCRHLRYIMDSVQDAWSSRTDLNVGGHSSFPGKTQNLTIIRQAQDADFIYNHFPTFVFLASIPHLTQLIDLAEESNIFRGISCGATSPKTAGYFWTSNDIWYSMKSLETLSMVYPHLPPLHDLKSISYAAYATRGIDLHVERFTLSLTLFKQDPGSFPWGPPWFPVTDPGNKRIQSDGVSFEVTRDKTYFSQDFPGGSGESTFTGRATAQDITTSQGRRALGFEPFVSGGVENDELIDAANRVLFG</sequence>
<protein>
    <submittedName>
        <fullName evidence="1">Uncharacterized protein</fullName>
    </submittedName>
</protein>
<reference evidence="1" key="1">
    <citation type="journal article" date="2020" name="New Phytol.">
        <title>Comparative genomics reveals dynamic genome evolution in host specialist ectomycorrhizal fungi.</title>
        <authorList>
            <person name="Lofgren L.A."/>
            <person name="Nguyen N.H."/>
            <person name="Vilgalys R."/>
            <person name="Ruytinx J."/>
            <person name="Liao H.L."/>
            <person name="Branco S."/>
            <person name="Kuo A."/>
            <person name="LaButti K."/>
            <person name="Lipzen A."/>
            <person name="Andreopoulos W."/>
            <person name="Pangilinan J."/>
            <person name="Riley R."/>
            <person name="Hundley H."/>
            <person name="Na H."/>
            <person name="Barry K."/>
            <person name="Grigoriev I.V."/>
            <person name="Stajich J.E."/>
            <person name="Kennedy P.G."/>
        </authorList>
    </citation>
    <scope>NUCLEOTIDE SEQUENCE</scope>
    <source>
        <strain evidence="1">FC203</strain>
    </source>
</reference>
<dbReference type="GeneID" id="64671734"/>
<dbReference type="AlphaFoldDB" id="A0AAD4DWW5"/>